<dbReference type="Gene3D" id="1.10.8.1310">
    <property type="match status" value="1"/>
</dbReference>
<name>A0A6F9DTS8_9ASCI</name>
<feature type="domain" description="Rab-GAP TBC" evidence="2">
    <location>
        <begin position="39"/>
        <end position="222"/>
    </location>
</feature>
<organism evidence="3">
    <name type="scientific">Phallusia mammillata</name>
    <dbReference type="NCBI Taxonomy" id="59560"/>
    <lineage>
        <taxon>Eukaryota</taxon>
        <taxon>Metazoa</taxon>
        <taxon>Chordata</taxon>
        <taxon>Tunicata</taxon>
        <taxon>Ascidiacea</taxon>
        <taxon>Phlebobranchia</taxon>
        <taxon>Ascidiidae</taxon>
        <taxon>Phallusia</taxon>
    </lineage>
</organism>
<dbReference type="PANTHER" id="PTHR20913:SF7">
    <property type="entry name" value="RE60063P"/>
    <property type="match status" value="1"/>
</dbReference>
<dbReference type="Gene3D" id="1.10.472.80">
    <property type="entry name" value="Ypt/Rab-GAP domain of gyp1p, domain 3"/>
    <property type="match status" value="1"/>
</dbReference>
<sequence length="377" mass="42487">MLLEPSKAKAKLKEVNKALNKNPVDVAALRKLCISPGGLICSEARQKVWPHLLDVAESKIGYPQDLRRHKECRQVILDVDRSGKRFPDGLSDVEKEELQENLTDLILGVLTIHPELHYYQGYHDICITFLLVCGAEASLAMVEKISTHHLRDFMDPTMDSTTHILNYLIPILKMANPKLVEYMEKSEVGTIFALSWLITWYSYVVPDQRDIERLYDFFLSCHPLMPVYFAAQIVLDNADKILDGPCEMARIYQLLLQIARKPNLPLEILIQRSSDFYIQFPPSSLAHDAAEFYKNNLAISTFCDHALVAKHEAPDVVLKRMGLVEVKKEENEESPTEGSWKRASKTVAIALSGAVGAALLAVGGRAAEWVPQLFGYL</sequence>
<dbReference type="GO" id="GO:0005096">
    <property type="term" value="F:GTPase activator activity"/>
    <property type="evidence" value="ECO:0007669"/>
    <property type="project" value="UniProtKB-KW"/>
</dbReference>
<dbReference type="Pfam" id="PF00566">
    <property type="entry name" value="RabGAP-TBC"/>
    <property type="match status" value="1"/>
</dbReference>
<dbReference type="InterPro" id="IPR045913">
    <property type="entry name" value="TBC20/Gyp8-like"/>
</dbReference>
<gene>
    <name evidence="3" type="primary">Tbc1d20</name>
</gene>
<dbReference type="SUPFAM" id="SSF47923">
    <property type="entry name" value="Ypt/Rab-GAP domain of gyp1p"/>
    <property type="match status" value="2"/>
</dbReference>
<dbReference type="GO" id="GO:0006888">
    <property type="term" value="P:endoplasmic reticulum to Golgi vesicle-mediated transport"/>
    <property type="evidence" value="ECO:0007669"/>
    <property type="project" value="TreeGrafter"/>
</dbReference>
<dbReference type="PROSITE" id="PS50086">
    <property type="entry name" value="TBC_RABGAP"/>
    <property type="match status" value="1"/>
</dbReference>
<dbReference type="InterPro" id="IPR000195">
    <property type="entry name" value="Rab-GAP-TBC_dom"/>
</dbReference>
<accession>A0A6F9DTS8</accession>
<evidence type="ECO:0000256" key="1">
    <source>
        <dbReference type="ARBA" id="ARBA00022468"/>
    </source>
</evidence>
<dbReference type="PANTHER" id="PTHR20913">
    <property type="entry name" value="TBC1 DOMAIN FAMILY MEMBER 20/GTPASE"/>
    <property type="match status" value="1"/>
</dbReference>
<dbReference type="EMBL" id="LR790970">
    <property type="protein sequence ID" value="CAB3266832.1"/>
    <property type="molecule type" value="mRNA"/>
</dbReference>
<reference evidence="3" key="1">
    <citation type="submission" date="2020-04" db="EMBL/GenBank/DDBJ databases">
        <authorList>
            <person name="Neveu A P."/>
        </authorList>
    </citation>
    <scope>NUCLEOTIDE SEQUENCE</scope>
    <source>
        <tissue evidence="3">Whole embryo</tissue>
    </source>
</reference>
<evidence type="ECO:0000313" key="3">
    <source>
        <dbReference type="EMBL" id="CAB3266832.1"/>
    </source>
</evidence>
<dbReference type="SMART" id="SM00164">
    <property type="entry name" value="TBC"/>
    <property type="match status" value="1"/>
</dbReference>
<dbReference type="GO" id="GO:0005789">
    <property type="term" value="C:endoplasmic reticulum membrane"/>
    <property type="evidence" value="ECO:0007669"/>
    <property type="project" value="TreeGrafter"/>
</dbReference>
<protein>
    <submittedName>
        <fullName evidence="3">TBC1 domain family member 20</fullName>
    </submittedName>
</protein>
<keyword evidence="1" id="KW-0343">GTPase activation</keyword>
<dbReference type="InterPro" id="IPR035969">
    <property type="entry name" value="Rab-GAP_TBC_sf"/>
</dbReference>
<proteinExistence type="evidence at transcript level"/>
<evidence type="ECO:0000259" key="2">
    <source>
        <dbReference type="PROSITE" id="PS50086"/>
    </source>
</evidence>
<dbReference type="AlphaFoldDB" id="A0A6F9DTS8"/>
<dbReference type="FunFam" id="1.10.8.1310:FF:000001">
    <property type="entry name" value="TBC1 domain family, member 20"/>
    <property type="match status" value="1"/>
</dbReference>